<dbReference type="AlphaFoldDB" id="A0A3N5XZU6"/>
<evidence type="ECO:0000256" key="1">
    <source>
        <dbReference type="SAM" id="SignalP"/>
    </source>
</evidence>
<dbReference type="Proteomes" id="UP000275281">
    <property type="component" value="Unassembled WGS sequence"/>
</dbReference>
<protein>
    <submittedName>
        <fullName evidence="3">YHS domain-containing protein</fullName>
    </submittedName>
</protein>
<organism evidence="3 4">
    <name type="scientific">Alteromonas sediminis</name>
    <dbReference type="NCBI Taxonomy" id="2259342"/>
    <lineage>
        <taxon>Bacteria</taxon>
        <taxon>Pseudomonadati</taxon>
        <taxon>Pseudomonadota</taxon>
        <taxon>Gammaproteobacteria</taxon>
        <taxon>Alteromonadales</taxon>
        <taxon>Alteromonadaceae</taxon>
        <taxon>Alteromonas/Salinimonas group</taxon>
        <taxon>Alteromonas</taxon>
    </lineage>
</organism>
<evidence type="ECO:0000259" key="2">
    <source>
        <dbReference type="Pfam" id="PF04945"/>
    </source>
</evidence>
<keyword evidence="1" id="KW-0732">Signal</keyword>
<feature type="chain" id="PRO_5017935557" evidence="1">
    <location>
        <begin position="22"/>
        <end position="152"/>
    </location>
</feature>
<evidence type="ECO:0000313" key="4">
    <source>
        <dbReference type="Proteomes" id="UP000275281"/>
    </source>
</evidence>
<comment type="caution">
    <text evidence="3">The sequence shown here is derived from an EMBL/GenBank/DDBJ whole genome shotgun (WGS) entry which is preliminary data.</text>
</comment>
<accession>A0A3N5XZU6</accession>
<dbReference type="EMBL" id="RPOK01000003">
    <property type="protein sequence ID" value="RPJ66702.1"/>
    <property type="molecule type" value="Genomic_DNA"/>
</dbReference>
<dbReference type="RefSeq" id="WP_124028059.1">
    <property type="nucleotide sequence ID" value="NZ_JBHRSN010000006.1"/>
</dbReference>
<dbReference type="NCBIfam" id="NF041384">
    <property type="entry name" value="YHS_seleno_dom"/>
    <property type="match status" value="1"/>
</dbReference>
<reference evidence="3 4" key="1">
    <citation type="submission" date="2018-11" db="EMBL/GenBank/DDBJ databases">
        <authorList>
            <person name="Ye M.-Q."/>
            <person name="Du Z.-J."/>
        </authorList>
    </citation>
    <scope>NUCLEOTIDE SEQUENCE [LARGE SCALE GENOMIC DNA]</scope>
    <source>
        <strain evidence="3 4">U0105</strain>
    </source>
</reference>
<sequence>MLKRLATLLTLLTLTTFSAFAKDPIETGTFNNKAIYGYDTVAYFTMNKAVKGTDEFTYSWRGADWYFSSQAHKDLFVAEPEKYAPQYGGYCAYAMSAGRFVGIDEEAFSIVDDKLYLNYSKGVRDDWMENQAEFIKKANKHYPEKVGLTDVN</sequence>
<feature type="domain" description="YHS" evidence="2">
    <location>
        <begin position="42"/>
        <end position="87"/>
    </location>
</feature>
<gene>
    <name evidence="3" type="ORF">DRW07_11540</name>
</gene>
<dbReference type="InterPro" id="IPR007029">
    <property type="entry name" value="YHS_dom"/>
</dbReference>
<name>A0A3N5XZU6_9ALTE</name>
<feature type="signal peptide" evidence="1">
    <location>
        <begin position="1"/>
        <end position="21"/>
    </location>
</feature>
<proteinExistence type="predicted"/>
<evidence type="ECO:0000313" key="3">
    <source>
        <dbReference type="EMBL" id="RPJ66702.1"/>
    </source>
</evidence>
<dbReference type="Pfam" id="PF04945">
    <property type="entry name" value="YHS"/>
    <property type="match status" value="1"/>
</dbReference>
<dbReference type="OrthoDB" id="344729at2"/>
<keyword evidence="4" id="KW-1185">Reference proteome</keyword>